<evidence type="ECO:0000313" key="10">
    <source>
        <dbReference type="Proteomes" id="UP001197875"/>
    </source>
</evidence>
<evidence type="ECO:0000259" key="6">
    <source>
        <dbReference type="Pfam" id="PF01368"/>
    </source>
</evidence>
<sequence length="587" mass="65209">MEKWMVSAKKADFQKLAAEFGIDPVTVRLIRNRDIVGEEAMREYLYGDLTWLHDPHLLKDMDKSVGILQEKIRGGKKIRVIGDYDIDGVNASYILLTGLLRCGALVDVDIPDRIRDGYGLNEHLIELAAEAEVDTIITCDNGIAAVQEIAQAKALGMTVIVTDHHEPQEVLPSADALINPKQPDCPYPYKSLCGAAVAFKLIQCLYEAYGISAEEWDPLLENVAFATVGDVMDLTGENRILVKEGLKRLNHTRNEGFRALIAANGLTEGPISAYHIGFVLGPCINATGRLDTAKRALKLLMASTPEQAKILAEELKSLNDERKDMTQQGVAEAMELMESTSMKEDKVLVIYLPTCHESLAGIIAGRIREKYNRPVFVLTKAEEGVKGSGRSIEAYNMFQELCKVSGLFTKFGGHPMAAGLSLPEENVERFRKEINEAAELTEDDLLPKIMIDVPMPLDYIKEKLIRELSVLEPFGKANTKPVFADRNLKILRAQIIGRNRNVLKMLVQNASGCTMEALYFGDIPGFEDYIRENFGPAELELLLQGRPSSVVLSMTYYPSVNEFRGNKTLQIVIQNYQRGKGETSGKK</sequence>
<name>A0AAE3DQC6_9FIRM</name>
<dbReference type="Proteomes" id="UP001197875">
    <property type="component" value="Unassembled WGS sequence"/>
</dbReference>
<evidence type="ECO:0000313" key="9">
    <source>
        <dbReference type="EMBL" id="MCC2188544.1"/>
    </source>
</evidence>
<accession>A0AAE3DQC6</accession>
<evidence type="ECO:0000256" key="3">
    <source>
        <dbReference type="ARBA" id="ARBA00022722"/>
    </source>
</evidence>
<dbReference type="InterPro" id="IPR003156">
    <property type="entry name" value="DHHA1_dom"/>
</dbReference>
<dbReference type="AlphaFoldDB" id="A0AAE3DQC6"/>
<dbReference type="Gene3D" id="3.90.1640.30">
    <property type="match status" value="1"/>
</dbReference>
<proteinExistence type="inferred from homology"/>
<evidence type="ECO:0000256" key="5">
    <source>
        <dbReference type="ARBA" id="ARBA00022839"/>
    </source>
</evidence>
<dbReference type="InterPro" id="IPR001667">
    <property type="entry name" value="DDH_dom"/>
</dbReference>
<dbReference type="Pfam" id="PF17768">
    <property type="entry name" value="RecJ_OB"/>
    <property type="match status" value="1"/>
</dbReference>
<dbReference type="GO" id="GO:0003676">
    <property type="term" value="F:nucleic acid binding"/>
    <property type="evidence" value="ECO:0007669"/>
    <property type="project" value="InterPro"/>
</dbReference>
<comment type="caution">
    <text evidence="9">The sequence shown here is derived from an EMBL/GenBank/DDBJ whole genome shotgun (WGS) entry which is preliminary data.</text>
</comment>
<evidence type="ECO:0000259" key="7">
    <source>
        <dbReference type="Pfam" id="PF02272"/>
    </source>
</evidence>
<keyword evidence="5 9" id="KW-0269">Exonuclease</keyword>
<gene>
    <name evidence="9" type="primary">recJ</name>
    <name evidence="9" type="ORF">LKD71_01680</name>
</gene>
<feature type="domain" description="DDH" evidence="6">
    <location>
        <begin position="77"/>
        <end position="215"/>
    </location>
</feature>
<reference evidence="9 10" key="1">
    <citation type="submission" date="2021-10" db="EMBL/GenBank/DDBJ databases">
        <title>Anaerobic single-cell dispensing facilitates the cultivation of human gut bacteria.</title>
        <authorList>
            <person name="Afrizal A."/>
        </authorList>
    </citation>
    <scope>NUCLEOTIDE SEQUENCE [LARGE SCALE GENOMIC DNA]</scope>
    <source>
        <strain evidence="9 10">CLA-AA-H277</strain>
    </source>
</reference>
<feature type="domain" description="RecJ OB" evidence="8">
    <location>
        <begin position="451"/>
        <end position="574"/>
    </location>
</feature>
<keyword evidence="3" id="KW-0540">Nuclease</keyword>
<dbReference type="InterPro" id="IPR038763">
    <property type="entry name" value="DHH_sf"/>
</dbReference>
<keyword evidence="10" id="KW-1185">Reference proteome</keyword>
<dbReference type="InterPro" id="IPR004610">
    <property type="entry name" value="RecJ"/>
</dbReference>
<evidence type="ECO:0000259" key="8">
    <source>
        <dbReference type="Pfam" id="PF17768"/>
    </source>
</evidence>
<dbReference type="InterPro" id="IPR041122">
    <property type="entry name" value="RecJ_OB"/>
</dbReference>
<dbReference type="GO" id="GO:0006310">
    <property type="term" value="P:DNA recombination"/>
    <property type="evidence" value="ECO:0007669"/>
    <property type="project" value="InterPro"/>
</dbReference>
<dbReference type="NCBIfam" id="TIGR00644">
    <property type="entry name" value="recJ"/>
    <property type="match status" value="1"/>
</dbReference>
<dbReference type="GO" id="GO:0006281">
    <property type="term" value="P:DNA repair"/>
    <property type="evidence" value="ECO:0007669"/>
    <property type="project" value="InterPro"/>
</dbReference>
<dbReference type="PANTHER" id="PTHR30255">
    <property type="entry name" value="SINGLE-STRANDED-DNA-SPECIFIC EXONUCLEASE RECJ"/>
    <property type="match status" value="1"/>
</dbReference>
<protein>
    <recommendedName>
        <fullName evidence="2">Single-stranded-DNA-specific exonuclease RecJ</fullName>
    </recommendedName>
</protein>
<dbReference type="RefSeq" id="WP_227614106.1">
    <property type="nucleotide sequence ID" value="NZ_JAJEPR010000002.1"/>
</dbReference>
<dbReference type="SUPFAM" id="SSF64182">
    <property type="entry name" value="DHH phosphoesterases"/>
    <property type="match status" value="1"/>
</dbReference>
<dbReference type="GO" id="GO:0008409">
    <property type="term" value="F:5'-3' exonuclease activity"/>
    <property type="evidence" value="ECO:0007669"/>
    <property type="project" value="InterPro"/>
</dbReference>
<dbReference type="Pfam" id="PF01368">
    <property type="entry name" value="DHH"/>
    <property type="match status" value="1"/>
</dbReference>
<evidence type="ECO:0000256" key="2">
    <source>
        <dbReference type="ARBA" id="ARBA00019841"/>
    </source>
</evidence>
<keyword evidence="4" id="KW-0378">Hydrolase</keyword>
<evidence type="ECO:0000256" key="4">
    <source>
        <dbReference type="ARBA" id="ARBA00022801"/>
    </source>
</evidence>
<dbReference type="Gene3D" id="3.10.310.30">
    <property type="match status" value="1"/>
</dbReference>
<dbReference type="EMBL" id="JAJEPR010000002">
    <property type="protein sequence ID" value="MCC2188544.1"/>
    <property type="molecule type" value="Genomic_DNA"/>
</dbReference>
<feature type="domain" description="DHHA1" evidence="7">
    <location>
        <begin position="345"/>
        <end position="438"/>
    </location>
</feature>
<dbReference type="InterPro" id="IPR051673">
    <property type="entry name" value="SSDNA_exonuclease_RecJ"/>
</dbReference>
<evidence type="ECO:0000256" key="1">
    <source>
        <dbReference type="ARBA" id="ARBA00005915"/>
    </source>
</evidence>
<organism evidence="9 10">
    <name type="scientific">Fusicatenibacter faecihominis</name>
    <dbReference type="NCBI Taxonomy" id="2881276"/>
    <lineage>
        <taxon>Bacteria</taxon>
        <taxon>Bacillati</taxon>
        <taxon>Bacillota</taxon>
        <taxon>Clostridia</taxon>
        <taxon>Lachnospirales</taxon>
        <taxon>Lachnospiraceae</taxon>
        <taxon>Fusicatenibacter</taxon>
    </lineage>
</organism>
<dbReference type="Pfam" id="PF02272">
    <property type="entry name" value="DHHA1"/>
    <property type="match status" value="1"/>
</dbReference>
<comment type="similarity">
    <text evidence="1">Belongs to the RecJ family.</text>
</comment>
<dbReference type="PANTHER" id="PTHR30255:SF2">
    <property type="entry name" value="SINGLE-STRANDED-DNA-SPECIFIC EXONUCLEASE RECJ"/>
    <property type="match status" value="1"/>
</dbReference>